<dbReference type="PROSITE" id="PS50853">
    <property type="entry name" value="FN3"/>
    <property type="match status" value="3"/>
</dbReference>
<feature type="domain" description="Fibronectin type-III" evidence="23">
    <location>
        <begin position="853"/>
        <end position="990"/>
    </location>
</feature>
<dbReference type="PROSITE" id="PS50055">
    <property type="entry name" value="TYR_PHOSPHATASE_PTP"/>
    <property type="match status" value="2"/>
</dbReference>
<dbReference type="Pfam" id="PF00041">
    <property type="entry name" value="fn3"/>
    <property type="match status" value="2"/>
</dbReference>
<evidence type="ECO:0000256" key="16">
    <source>
        <dbReference type="ARBA" id="ARBA00023319"/>
    </source>
</evidence>
<dbReference type="InterPro" id="IPR036179">
    <property type="entry name" value="Ig-like_dom_sf"/>
</dbReference>
<feature type="domain" description="Ig-like" evidence="22">
    <location>
        <begin position="360"/>
        <end position="445"/>
    </location>
</feature>
<evidence type="ECO:0000259" key="22">
    <source>
        <dbReference type="PROSITE" id="PS50835"/>
    </source>
</evidence>
<dbReference type="SMART" id="SM00194">
    <property type="entry name" value="PTPc"/>
    <property type="match status" value="2"/>
</dbReference>
<keyword evidence="6 19" id="KW-0812">Transmembrane</keyword>
<dbReference type="InterPro" id="IPR050713">
    <property type="entry name" value="RTP_Phos/Ushers"/>
</dbReference>
<evidence type="ECO:0000256" key="2">
    <source>
        <dbReference type="ARBA" id="ARBA00004479"/>
    </source>
</evidence>
<gene>
    <name evidence="24" type="ORF">CRM22_007752</name>
</gene>
<dbReference type="Gene3D" id="3.90.190.10">
    <property type="entry name" value="Protein tyrosine phosphatase superfamily"/>
    <property type="match status" value="4"/>
</dbReference>
<feature type="domain" description="Fibronectin type-III" evidence="23">
    <location>
        <begin position="616"/>
        <end position="731"/>
    </location>
</feature>
<dbReference type="STRING" id="147828.A0A4S2LEL9"/>
<dbReference type="PROSITE" id="PS50835">
    <property type="entry name" value="IG_LIKE"/>
    <property type="match status" value="3"/>
</dbReference>
<dbReference type="SUPFAM" id="SSF52799">
    <property type="entry name" value="(Phosphotyrosine protein) phosphatases II"/>
    <property type="match status" value="2"/>
</dbReference>
<dbReference type="PROSITE" id="PS00383">
    <property type="entry name" value="TYR_PHOSPHATASE_1"/>
    <property type="match status" value="2"/>
</dbReference>
<dbReference type="EMBL" id="SJOL01007788">
    <property type="protein sequence ID" value="TGZ61873.1"/>
    <property type="molecule type" value="Genomic_DNA"/>
</dbReference>
<dbReference type="InterPro" id="IPR013783">
    <property type="entry name" value="Ig-like_fold"/>
</dbReference>
<keyword evidence="5" id="KW-1003">Cell membrane</keyword>
<feature type="region of interest" description="Disordered" evidence="18">
    <location>
        <begin position="1680"/>
        <end position="1770"/>
    </location>
</feature>
<feature type="compositionally biased region" description="Basic and acidic residues" evidence="18">
    <location>
        <begin position="1731"/>
        <end position="1740"/>
    </location>
</feature>
<organism evidence="24 25">
    <name type="scientific">Opisthorchis felineus</name>
    <dbReference type="NCBI Taxonomy" id="147828"/>
    <lineage>
        <taxon>Eukaryota</taxon>
        <taxon>Metazoa</taxon>
        <taxon>Spiralia</taxon>
        <taxon>Lophotrochozoa</taxon>
        <taxon>Platyhelminthes</taxon>
        <taxon>Trematoda</taxon>
        <taxon>Digenea</taxon>
        <taxon>Opisthorchiida</taxon>
        <taxon>Opisthorchiata</taxon>
        <taxon>Opisthorchiidae</taxon>
        <taxon>Opisthorchis</taxon>
    </lineage>
</organism>
<feature type="domain" description="Tyrosine specific protein phosphatases" evidence="21">
    <location>
        <begin position="2738"/>
        <end position="2814"/>
    </location>
</feature>
<evidence type="ECO:0000256" key="15">
    <source>
        <dbReference type="ARBA" id="ARBA00023180"/>
    </source>
</evidence>
<dbReference type="PANTHER" id="PTHR46957:SF6">
    <property type="entry name" value="PROTEIN-TYROSINE-PHOSPHATASE"/>
    <property type="match status" value="1"/>
</dbReference>
<evidence type="ECO:0000256" key="11">
    <source>
        <dbReference type="ARBA" id="ARBA00022989"/>
    </source>
</evidence>
<feature type="compositionally biased region" description="Polar residues" evidence="18">
    <location>
        <begin position="1703"/>
        <end position="1712"/>
    </location>
</feature>
<evidence type="ECO:0000256" key="5">
    <source>
        <dbReference type="ARBA" id="ARBA00022475"/>
    </source>
</evidence>
<feature type="region of interest" description="Disordered" evidence="18">
    <location>
        <begin position="2680"/>
        <end position="2704"/>
    </location>
</feature>
<dbReference type="PROSITE" id="PS50056">
    <property type="entry name" value="TYR_PHOSPHATASE_2"/>
    <property type="match status" value="2"/>
</dbReference>
<evidence type="ECO:0000256" key="7">
    <source>
        <dbReference type="ARBA" id="ARBA00022729"/>
    </source>
</evidence>
<keyword evidence="13" id="KW-1015">Disulfide bond</keyword>
<proteinExistence type="inferred from homology"/>
<dbReference type="GO" id="GO:0004725">
    <property type="term" value="F:protein tyrosine phosphatase activity"/>
    <property type="evidence" value="ECO:0007669"/>
    <property type="project" value="UniProtKB-EC"/>
</dbReference>
<dbReference type="InterPro" id="IPR007110">
    <property type="entry name" value="Ig-like_dom"/>
</dbReference>
<feature type="domain" description="Tyrosine specific protein phosphatases" evidence="21">
    <location>
        <begin position="2325"/>
        <end position="2399"/>
    </location>
</feature>
<sequence length="2832" mass="311102">MSKHSSSLKENGPRLHLLDSPFFMGHAGLCRLTLTIYLVFQCLVCPTYAARKGGRPSIDSSILKTNPTLSHEASMGTIAQLLETHKAENKPSDFVHNYHVTQSPEPHTVCHDQLLKNVSRAKRRVVMHGFGGLVSRNTVQKSIYYVQKKPRIVRAPSSIATIAGQSALFVCLVEGNPAPKVQWKVSGTAVSEEHFGKTARAPRGSVLRVTNTLPNYNGAVITCTATNALGRAEESATLTVYADESVAPAGYPQFLNSFSVIVAKKNAGAELECRATGDPQPEISWFKNSVPVDMGNPRFTQLSEGNLKISNLIEDDEGKYECAATNDKGTRLSSGDNLLVRENVETSLQLIAPSTKRFRPHFTNRPPARQIVSPGGRLSLSCTAVGAPVPTVDWYRGTRKMQREQLDKQPPGTAKILLLDLSESVNVTCVAESTMGRIYHDVQVLVKTLPPPPGKPDLLEVGPTSARLAFKPSIGTPSSPIVNYLFFWLLTKDFDNRTLHSMPVDMASLAQSSSVHADPTATGQEQLVRPNMLVLPSETKNFTLDKGDRVRLAELSEALGPMEPSIQYQAILASVGQLKPYMNYTAWARAVGPDDDASIPGPIMTFMTQELVPSSPPLNVHAQAFSNAAVTVYWDPPLEANGWIRAYRVYYTDRPQLELAFWDTNIVDVGAGQQRSTTSDTQVRPNTSGSGQLYILSHLTANATYMIRVSAVNSKGEGPASDVVVVMVRPGLLSPPRNLTAVAKSSHEIYLTWLPPEGLDQSGNSLLHYQLEYAPTPSLVKPTDQSQQWTVTPITGSAEPVQTRVVDAKLRALVVDQLRPDFHYIFSLSSVSNAGPGVRTVSYGRTKKFVPAEPTNLTVEAVSASELKVWWQPPKDSHPVQHADAKATRIAYYDLSWRSSTSTGGWIQSEYSSAMWASQSLGGSPPSVLPDTHGFSRRLIPATPASSTNWYSATISGLQPATYYVVHLRAVAPSGSGDRAVASPVRTWEPPPAAPRKLHLFSQILPPTGFDLPPQVIIKASWETPGEQTEGILAGHGAIYRIRWRLLIGFTDSSSVLSEQAHLRQARSTYRSDETTDRWLFWTNKHDNGSTLVRDTKEVMSTNQLIPEKYHTGEINTTATSWNSPAGLFLLGNTYEFRVAVITRIQAGQEAIQLIALEGSAPTGGPTDVAIEDTQGRMMLSWNPPDWNSRHGPFSAYEVKCEAAQPAGSHHRAANVTLDNSQVEWPNHLRISSHSLIAWPSGRMNLGPALQLTSNTQDILACMIRGRNKYGVSPWSAKVNLPTKNSETAPPPPKDISAIHLPSGDVRIGWSMPHQMVQTLIPSSLVPNQSVPSEVIYKRFAVYMSPRSQKNWIRHVTNGPVTEFFIPKLASPDPDGYQVRVSSIGSGGHEGTWSDVVYTHYTSPGSAIGVVNLTCHFIYISQQRHWSMQLTWTQPVRLMTGMHVGRLSHYTVTYGQMRSQNRRELSVQPSNNRNEPIVEHIIDWLQSDTAYTASVRPMIKPTQLLTQDALVDLYGIPEEVHCATPKAAEFSVRPPWVTQTAVTRPSSPNVRIGCAAVEHVPELKNPINPVEYEIMAVTLGPNMERTILAQWSSVQVSNAKYKHVFHVDLSKPRLHRRSLTHETRLIGSRLEPKRSYAITLKACMKPNEELFSSDIVQYKTNKTCYQSLWIQPVSLSLPPPVEPSNAETQNSDPDKLLWPPQSDGDSALNQPPSDDATAHGPGWLSNVHGKRQSDTIDKSSSDQSEPTIVGLEPSQVVPVRPEGQPSSVKHSNPSVLIAIVTVAVLLVVLVLLCMFLIAYRKRQTESGRIEGKTWQETNQWPGRSPYSLLHWVSSNKRRSGHQRRPLSSSVHLTELHGPSFGSGGSFVGNIHSTMTSYTAGLTSPFYEDSLPGFGPANQRTNGNVRTYGGSMDPITPQFGSLRTEAMRHDFASIGPLDSPNGTLHLGDGLHRVESASLGRPPLSVSSPVNTCDGPFSRPIPADHPPGCNGFSVGSRRSINTTGSKGLTTGSYADFGLNITSTNVAPVMSRLNYIGQSRMIRVGQLAEHVQALKADNGRLMAAEFESIDPGGQFTWEHSNRPANRVKNRYANVIAYDHSRVVLQQLSPSDVDTDYINANYLDGYCKQNAYIATQGPLPQTVGDFWRMIWEQRSAMIVSMTRLEERARVKCEQYWPGSGSTLASPAQAISSPTRFGKTKHLDPTFGNTDLAAIKPASLPPYRANQFFTAGRTSGDSSLIFANDLSQALAMDDFGRTMGGTNQWLPNSQELMGEAQYGDITVGLLDTIELAYYTIRTFILHKTGTTETREVRQLQFTAWPDHGVPNHPAPLLMFLRRVRAECPPDSGPIVVHCSAGVGRTGAFILLDILLEQMRHEKAVDVFSTVSRLRAQRNFMVQTEDQYAFVYEALVEAAASGNTELPVRQLEAHWSRLTKPNSGVSPVTSEGSREDSTGLELEFSQLVAQSQLTTGSSAVPTSVGLLSPIDPISMHDEDRATGCSSIPRMPALGSSNSKTSAAKLKVNLTKNRHPDFVPHDANRVALRAVRGVDGSDYINASYIDGYRSRAVYIATQAPLTSTLEDFWRMIWETGSCLIVRLESLPCYNDPRSMDLPTYWPTVQSLRHGYLVVDPIATYTMTAYVMRELRLTDTRDGTSRTIRQFDATPTTDAMIDFELDPQSTHRLHDTLSDGVDSLGAASSPPGSSVDTALPLPVTASTPEGVGGGRARNRLLLANFRQRYGSLCEAVLETVIQVHKTKEHFGMDGPITVHCNLGAGRTGVFLAIAVALERMRYEGVVDMFQTVKLLRWQRVGLVQTASEYAFCYAAALEYLESFERYVT</sequence>
<evidence type="ECO:0000256" key="17">
    <source>
        <dbReference type="ARBA" id="ARBA00051722"/>
    </source>
</evidence>
<dbReference type="InterPro" id="IPR003599">
    <property type="entry name" value="Ig_sub"/>
</dbReference>
<comment type="caution">
    <text evidence="24">The sequence shown here is derived from an EMBL/GenBank/DDBJ whole genome shotgun (WGS) entry which is preliminary data.</text>
</comment>
<name>A0A4S2LEL9_OPIFE</name>
<dbReference type="Pfam" id="PF07679">
    <property type="entry name" value="I-set"/>
    <property type="match status" value="3"/>
</dbReference>
<feature type="transmembrane region" description="Helical" evidence="19">
    <location>
        <begin position="1775"/>
        <end position="1799"/>
    </location>
</feature>
<accession>A0A4S2LEL9</accession>
<dbReference type="InterPro" id="IPR013098">
    <property type="entry name" value="Ig_I-set"/>
</dbReference>
<dbReference type="InterPro" id="IPR000387">
    <property type="entry name" value="Tyr_Pase_dom"/>
</dbReference>
<dbReference type="InterPro" id="IPR016130">
    <property type="entry name" value="Tyr_Pase_AS"/>
</dbReference>
<dbReference type="SMART" id="SM00409">
    <property type="entry name" value="IG"/>
    <property type="match status" value="3"/>
</dbReference>
<evidence type="ECO:0000256" key="12">
    <source>
        <dbReference type="ARBA" id="ARBA00023136"/>
    </source>
</evidence>
<feature type="domain" description="Tyrosine-protein phosphatase" evidence="20">
    <location>
        <begin position="2511"/>
        <end position="2823"/>
    </location>
</feature>
<evidence type="ECO:0000256" key="8">
    <source>
        <dbReference type="ARBA" id="ARBA00022737"/>
    </source>
</evidence>
<keyword evidence="8" id="KW-0677">Repeat</keyword>
<evidence type="ECO:0000313" key="25">
    <source>
        <dbReference type="Proteomes" id="UP000308267"/>
    </source>
</evidence>
<feature type="domain" description="Ig-like" evidence="22">
    <location>
        <begin position="252"/>
        <end position="333"/>
    </location>
</feature>
<dbReference type="PRINTS" id="PR00700">
    <property type="entry name" value="PRTYPHPHTASE"/>
</dbReference>
<evidence type="ECO:0000256" key="13">
    <source>
        <dbReference type="ARBA" id="ARBA00023157"/>
    </source>
</evidence>
<dbReference type="InterPro" id="IPR003961">
    <property type="entry name" value="FN3_dom"/>
</dbReference>
<reference evidence="24 25" key="1">
    <citation type="journal article" date="2019" name="BMC Genomics">
        <title>New insights from Opisthorchis felineus genome: update on genomics of the epidemiologically important liver flukes.</title>
        <authorList>
            <person name="Ershov N.I."/>
            <person name="Mordvinov V.A."/>
            <person name="Prokhortchouk E.B."/>
            <person name="Pakharukova M.Y."/>
            <person name="Gunbin K.V."/>
            <person name="Ustyantsev K."/>
            <person name="Genaev M.A."/>
            <person name="Blinov A.G."/>
            <person name="Mazur A."/>
            <person name="Boulygina E."/>
            <person name="Tsygankova S."/>
            <person name="Khrameeva E."/>
            <person name="Chekanov N."/>
            <person name="Fan G."/>
            <person name="Xiao A."/>
            <person name="Zhang H."/>
            <person name="Xu X."/>
            <person name="Yang H."/>
            <person name="Solovyev V."/>
            <person name="Lee S.M."/>
            <person name="Liu X."/>
            <person name="Afonnikov D.A."/>
            <person name="Skryabin K.G."/>
        </authorList>
    </citation>
    <scope>NUCLEOTIDE SEQUENCE [LARGE SCALE GENOMIC DNA]</scope>
    <source>
        <strain evidence="24">AK-0245</strain>
        <tissue evidence="24">Whole organism</tissue>
    </source>
</reference>
<dbReference type="FunFam" id="2.60.40.10:FF:000028">
    <property type="entry name" value="Neuronal cell adhesion molecule"/>
    <property type="match status" value="1"/>
</dbReference>
<dbReference type="Proteomes" id="UP000308267">
    <property type="component" value="Unassembled WGS sequence"/>
</dbReference>
<dbReference type="InterPro" id="IPR003595">
    <property type="entry name" value="Tyr_Pase_cat"/>
</dbReference>
<evidence type="ECO:0000256" key="6">
    <source>
        <dbReference type="ARBA" id="ARBA00022692"/>
    </source>
</evidence>
<keyword evidence="11 19" id="KW-1133">Transmembrane helix</keyword>
<dbReference type="InterPro" id="IPR029021">
    <property type="entry name" value="Prot-tyrosine_phosphatase-like"/>
</dbReference>
<dbReference type="SMART" id="SM00408">
    <property type="entry name" value="IGc2"/>
    <property type="match status" value="3"/>
</dbReference>
<evidence type="ECO:0000256" key="9">
    <source>
        <dbReference type="ARBA" id="ARBA00022801"/>
    </source>
</evidence>
<dbReference type="CDD" id="cd00063">
    <property type="entry name" value="FN3"/>
    <property type="match status" value="3"/>
</dbReference>
<dbReference type="InterPro" id="IPR036116">
    <property type="entry name" value="FN3_sf"/>
</dbReference>
<dbReference type="SUPFAM" id="SSF49265">
    <property type="entry name" value="Fibronectin type III"/>
    <property type="match status" value="3"/>
</dbReference>
<dbReference type="OrthoDB" id="10253954at2759"/>
<dbReference type="GO" id="GO:0005886">
    <property type="term" value="C:plasma membrane"/>
    <property type="evidence" value="ECO:0007669"/>
    <property type="project" value="UniProtKB-SubCell"/>
</dbReference>
<dbReference type="FunFam" id="2.60.40.10:FF:000273">
    <property type="entry name" value="contactin-3 isoform X1"/>
    <property type="match status" value="1"/>
</dbReference>
<evidence type="ECO:0000256" key="1">
    <source>
        <dbReference type="ARBA" id="ARBA00004236"/>
    </source>
</evidence>
<keyword evidence="7" id="KW-0732">Signal</keyword>
<dbReference type="Pfam" id="PF00102">
    <property type="entry name" value="Y_phosphatase"/>
    <property type="match status" value="4"/>
</dbReference>
<evidence type="ECO:0000259" key="23">
    <source>
        <dbReference type="PROSITE" id="PS50853"/>
    </source>
</evidence>
<evidence type="ECO:0000256" key="18">
    <source>
        <dbReference type="SAM" id="MobiDB-lite"/>
    </source>
</evidence>
<dbReference type="Gene3D" id="2.60.40.10">
    <property type="entry name" value="Immunoglobulins"/>
    <property type="match status" value="7"/>
</dbReference>
<evidence type="ECO:0000256" key="19">
    <source>
        <dbReference type="SAM" id="Phobius"/>
    </source>
</evidence>
<dbReference type="FunFam" id="2.60.40.10:FF:000010">
    <property type="entry name" value="receptor-type tyrosine-protein phosphatase delta isoform X1"/>
    <property type="match status" value="1"/>
</dbReference>
<evidence type="ECO:0000256" key="14">
    <source>
        <dbReference type="ARBA" id="ARBA00023170"/>
    </source>
</evidence>
<comment type="subcellular location">
    <subcellularLocation>
        <location evidence="1">Cell membrane</location>
    </subcellularLocation>
    <subcellularLocation>
        <location evidence="2">Membrane</location>
        <topology evidence="2">Single-pass type I membrane protein</topology>
    </subcellularLocation>
</comment>
<feature type="domain" description="Ig-like" evidence="22">
    <location>
        <begin position="150"/>
        <end position="239"/>
    </location>
</feature>
<keyword evidence="14" id="KW-0675">Receptor</keyword>
<keyword evidence="15" id="KW-0325">Glycoprotein</keyword>
<comment type="similarity">
    <text evidence="3">Belongs to the protein-tyrosine phosphatase family. Receptor class 2A subfamily.</text>
</comment>
<evidence type="ECO:0000259" key="20">
    <source>
        <dbReference type="PROSITE" id="PS50055"/>
    </source>
</evidence>
<dbReference type="PANTHER" id="PTHR46957">
    <property type="entry name" value="CYTOKINE RECEPTOR"/>
    <property type="match status" value="1"/>
</dbReference>
<keyword evidence="12 19" id="KW-0472">Membrane</keyword>
<dbReference type="InterPro" id="IPR003598">
    <property type="entry name" value="Ig_sub2"/>
</dbReference>
<keyword evidence="16" id="KW-0393">Immunoglobulin domain</keyword>
<keyword evidence="9" id="KW-0378">Hydrolase</keyword>
<dbReference type="InterPro" id="IPR000242">
    <property type="entry name" value="PTP_cat"/>
</dbReference>
<dbReference type="EC" id="3.1.3.48" evidence="4"/>
<feature type="compositionally biased region" description="Low complexity" evidence="18">
    <location>
        <begin position="2689"/>
        <end position="2698"/>
    </location>
</feature>
<dbReference type="SMART" id="SM00060">
    <property type="entry name" value="FN3"/>
    <property type="match status" value="6"/>
</dbReference>
<evidence type="ECO:0000256" key="4">
    <source>
        <dbReference type="ARBA" id="ARBA00013064"/>
    </source>
</evidence>
<dbReference type="SMART" id="SM00404">
    <property type="entry name" value="PTPc_motif"/>
    <property type="match status" value="2"/>
</dbReference>
<evidence type="ECO:0000259" key="21">
    <source>
        <dbReference type="PROSITE" id="PS50056"/>
    </source>
</evidence>
<feature type="domain" description="Fibronectin type-III" evidence="23">
    <location>
        <begin position="735"/>
        <end position="852"/>
    </location>
</feature>
<keyword evidence="25" id="KW-1185">Reference proteome</keyword>
<keyword evidence="10" id="KW-0904">Protein phosphatase</keyword>
<comment type="catalytic activity">
    <reaction evidence="17">
        <text>O-phospho-L-tyrosyl-[protein] + H2O = L-tyrosyl-[protein] + phosphate</text>
        <dbReference type="Rhea" id="RHEA:10684"/>
        <dbReference type="Rhea" id="RHEA-COMP:10136"/>
        <dbReference type="Rhea" id="RHEA-COMP:20101"/>
        <dbReference type="ChEBI" id="CHEBI:15377"/>
        <dbReference type="ChEBI" id="CHEBI:43474"/>
        <dbReference type="ChEBI" id="CHEBI:46858"/>
        <dbReference type="ChEBI" id="CHEBI:61978"/>
        <dbReference type="EC" id="3.1.3.48"/>
    </reaction>
</comment>
<evidence type="ECO:0000313" key="24">
    <source>
        <dbReference type="EMBL" id="TGZ61873.1"/>
    </source>
</evidence>
<protein>
    <recommendedName>
        <fullName evidence="4">protein-tyrosine-phosphatase</fullName>
        <ecNumber evidence="4">3.1.3.48</ecNumber>
    </recommendedName>
</protein>
<feature type="domain" description="Tyrosine-protein phosphatase" evidence="20">
    <location>
        <begin position="2059"/>
        <end position="2408"/>
    </location>
</feature>
<evidence type="ECO:0000256" key="3">
    <source>
        <dbReference type="ARBA" id="ARBA00010504"/>
    </source>
</evidence>
<dbReference type="SUPFAM" id="SSF48726">
    <property type="entry name" value="Immunoglobulin"/>
    <property type="match status" value="3"/>
</dbReference>
<evidence type="ECO:0000256" key="10">
    <source>
        <dbReference type="ARBA" id="ARBA00022912"/>
    </source>
</evidence>